<reference evidence="2 3" key="1">
    <citation type="submission" date="2016-11" db="EMBL/GenBank/DDBJ databases">
        <authorList>
            <person name="Jaros S."/>
            <person name="Januszkiewicz K."/>
            <person name="Wedrychowicz H."/>
        </authorList>
    </citation>
    <scope>NUCLEOTIDE SEQUENCE [LARGE SCALE GENOMIC DNA]</scope>
    <source>
        <strain evidence="2 3">DSM 9705</strain>
    </source>
</reference>
<accession>A0A1M5T078</accession>
<proteinExistence type="predicted"/>
<dbReference type="InterPro" id="IPR020945">
    <property type="entry name" value="DMSO/NO3_reduct_chaperone"/>
</dbReference>
<keyword evidence="1" id="KW-0143">Chaperone</keyword>
<dbReference type="AlphaFoldDB" id="A0A1M5T078"/>
<dbReference type="EMBL" id="FQXS01000002">
    <property type="protein sequence ID" value="SHH44095.1"/>
    <property type="molecule type" value="Genomic_DNA"/>
</dbReference>
<gene>
    <name evidence="2" type="ORF">SAMN02745124_00529</name>
</gene>
<evidence type="ECO:0000313" key="2">
    <source>
        <dbReference type="EMBL" id="SHH44095.1"/>
    </source>
</evidence>
<dbReference type="STRING" id="1121409.SAMN02745124_00529"/>
<dbReference type="InterPro" id="IPR050289">
    <property type="entry name" value="TorD/DmsD_chaperones"/>
</dbReference>
<evidence type="ECO:0000256" key="1">
    <source>
        <dbReference type="ARBA" id="ARBA00023186"/>
    </source>
</evidence>
<protein>
    <submittedName>
        <fullName evidence="2">Chaperone TorD involved in molybdoenzyme TorA maturation</fullName>
    </submittedName>
</protein>
<dbReference type="Gene3D" id="1.10.3480.10">
    <property type="entry name" value="TorD-like"/>
    <property type="match status" value="1"/>
</dbReference>
<dbReference type="Pfam" id="PF02613">
    <property type="entry name" value="Nitrate_red_del"/>
    <property type="match status" value="1"/>
</dbReference>
<keyword evidence="3" id="KW-1185">Reference proteome</keyword>
<evidence type="ECO:0000313" key="3">
    <source>
        <dbReference type="Proteomes" id="UP000184139"/>
    </source>
</evidence>
<dbReference type="OrthoDB" id="13061at2"/>
<name>A0A1M5T078_9BACT</name>
<dbReference type="InterPro" id="IPR036411">
    <property type="entry name" value="TorD-like_sf"/>
</dbReference>
<dbReference type="Proteomes" id="UP000184139">
    <property type="component" value="Unassembled WGS sequence"/>
</dbReference>
<organism evidence="2 3">
    <name type="scientific">Desulfofustis glycolicus DSM 9705</name>
    <dbReference type="NCBI Taxonomy" id="1121409"/>
    <lineage>
        <taxon>Bacteria</taxon>
        <taxon>Pseudomonadati</taxon>
        <taxon>Thermodesulfobacteriota</taxon>
        <taxon>Desulfobulbia</taxon>
        <taxon>Desulfobulbales</taxon>
        <taxon>Desulfocapsaceae</taxon>
        <taxon>Desulfofustis</taxon>
    </lineage>
</organism>
<dbReference type="RefSeq" id="WP_073373270.1">
    <property type="nucleotide sequence ID" value="NZ_FQXS01000002.1"/>
</dbReference>
<dbReference type="SUPFAM" id="SSF89155">
    <property type="entry name" value="TorD-like"/>
    <property type="match status" value="1"/>
</dbReference>
<sequence length="219" mass="24578">MNSATEQELIRRGDTFKLLAACFYEPDKELLQGKHVCANLAGLLREIDPSAAAAAEAMVTALAATEQQQLSIDHAALFVGPFELPAAPYGSVYLERQRRTMGDSTMMVQRFYREAGLSIDVAEPPDHIAIELEFLFYLCRKEAEADASEQTQRYRTLQAAFFNQALLPWMKPFCSAIRSATGNPFYLALAACLEQFIESCRPIYRQRREGTDRVVPQTV</sequence>
<dbReference type="PANTHER" id="PTHR34227">
    <property type="entry name" value="CHAPERONE PROTEIN YCDY"/>
    <property type="match status" value="1"/>
</dbReference>
<dbReference type="PANTHER" id="PTHR34227:SF1">
    <property type="entry name" value="DIMETHYL SULFOXIDE REDUCTASE CHAPERONE-RELATED"/>
    <property type="match status" value="1"/>
</dbReference>